<dbReference type="PROSITE" id="PS51831">
    <property type="entry name" value="HD"/>
    <property type="match status" value="1"/>
</dbReference>
<dbReference type="AlphaFoldDB" id="A0A168BHB3"/>
<dbReference type="Proteomes" id="UP000076881">
    <property type="component" value="Unassembled WGS sequence"/>
</dbReference>
<keyword evidence="3" id="KW-1185">Reference proteome</keyword>
<evidence type="ECO:0000313" key="3">
    <source>
        <dbReference type="Proteomes" id="UP000076881"/>
    </source>
</evidence>
<protein>
    <submittedName>
        <fullName evidence="2">Cyanamide hydratase, HD-type</fullName>
    </submittedName>
</protein>
<feature type="domain" description="HD" evidence="1">
    <location>
        <begin position="61"/>
        <end position="172"/>
    </location>
</feature>
<gene>
    <name evidence="2" type="ORF">LEL_09934</name>
</gene>
<comment type="caution">
    <text evidence="2">The sequence shown here is derived from an EMBL/GenBank/DDBJ whole genome shotgun (WGS) entry which is preliminary data.</text>
</comment>
<dbReference type="EMBL" id="AZHF01000010">
    <property type="protein sequence ID" value="OAA70118.1"/>
    <property type="molecule type" value="Genomic_DNA"/>
</dbReference>
<evidence type="ECO:0000259" key="1">
    <source>
        <dbReference type="PROSITE" id="PS51831"/>
    </source>
</evidence>
<name>A0A168BHB3_CORDF</name>
<proteinExistence type="predicted"/>
<evidence type="ECO:0000313" key="2">
    <source>
        <dbReference type="EMBL" id="OAA70118.1"/>
    </source>
</evidence>
<dbReference type="InterPro" id="IPR017771">
    <property type="entry name" value="Cyanamide_hydratase_HD"/>
</dbReference>
<dbReference type="OrthoDB" id="409121at2759"/>
<dbReference type="PANTHER" id="PTHR35569">
    <property type="entry name" value="CYANAMIDE HYDRATASE DDI2-RELATED"/>
    <property type="match status" value="1"/>
</dbReference>
<reference evidence="2 3" key="1">
    <citation type="journal article" date="2016" name="Genome Biol. Evol.">
        <title>Divergent and convergent evolution of fungal pathogenicity.</title>
        <authorList>
            <person name="Shang Y."/>
            <person name="Xiao G."/>
            <person name="Zheng P."/>
            <person name="Cen K."/>
            <person name="Zhan S."/>
            <person name="Wang C."/>
        </authorList>
    </citation>
    <scope>NUCLEOTIDE SEQUENCE [LARGE SCALE GENOMIC DNA]</scope>
    <source>
        <strain evidence="2 3">RCEF 1005</strain>
    </source>
</reference>
<dbReference type="InterPro" id="IPR006674">
    <property type="entry name" value="HD_domain"/>
</dbReference>
<dbReference type="NCBIfam" id="TIGR03401">
    <property type="entry name" value="cyanamide_fam"/>
    <property type="match status" value="1"/>
</dbReference>
<dbReference type="Gene3D" id="1.10.3210.10">
    <property type="entry name" value="Hypothetical protein af1432"/>
    <property type="match status" value="1"/>
</dbReference>
<dbReference type="CDD" id="cd00077">
    <property type="entry name" value="HDc"/>
    <property type="match status" value="1"/>
</dbReference>
<organism evidence="2 3">
    <name type="scientific">Akanthomyces lecanii RCEF 1005</name>
    <dbReference type="NCBI Taxonomy" id="1081108"/>
    <lineage>
        <taxon>Eukaryota</taxon>
        <taxon>Fungi</taxon>
        <taxon>Dikarya</taxon>
        <taxon>Ascomycota</taxon>
        <taxon>Pezizomycotina</taxon>
        <taxon>Sordariomycetes</taxon>
        <taxon>Hypocreomycetidae</taxon>
        <taxon>Hypocreales</taxon>
        <taxon>Cordycipitaceae</taxon>
        <taxon>Akanthomyces</taxon>
        <taxon>Cordyceps confragosa</taxon>
    </lineage>
</organism>
<dbReference type="SUPFAM" id="SSF109604">
    <property type="entry name" value="HD-domain/PDEase-like"/>
    <property type="match status" value="1"/>
</dbReference>
<sequence length="242" mass="26713">MSNILANGWTAVPLDPSKLFGGKPYRNIPTFLKMSDIVWPSDDALVGEMQAYAKEHLSPEIYNHSMRVYYFATTILKQQFPEFASTLSPSTLALTCLLHDLGATAANMAATNMSFEFYGGIQALHVLEAAGATPDQAAAVCECVIRHQDLGAEGSITLLGQLVQLATIYDNVSEHPYVAGIDAIIHEETREAVVAMFPRRGWLGCFAEAVTEEMRRKPWCHTTHIPGFADKIMGNKLMQQYE</sequence>
<dbReference type="InterPro" id="IPR003607">
    <property type="entry name" value="HD/PDEase_dom"/>
</dbReference>
<accession>A0A168BHB3</accession>
<dbReference type="PANTHER" id="PTHR35569:SF1">
    <property type="entry name" value="CYANAMIDE HYDRATASE DDI2-RELATED"/>
    <property type="match status" value="1"/>
</dbReference>